<dbReference type="GO" id="GO:0051539">
    <property type="term" value="F:4 iron, 4 sulfur cluster binding"/>
    <property type="evidence" value="ECO:0007669"/>
    <property type="project" value="UniProtKB-KW"/>
</dbReference>
<keyword evidence="6 7" id="KW-0315">Glutamine amidotransferase</keyword>
<feature type="binding site" evidence="7 10">
    <location>
        <position position="428"/>
    </location>
    <ligand>
        <name>[4Fe-4S] cluster</name>
        <dbReference type="ChEBI" id="CHEBI:49883"/>
    </ligand>
</feature>
<feature type="binding site" evidence="7 10">
    <location>
        <position position="275"/>
    </location>
    <ligand>
        <name>[4Fe-4S] cluster</name>
        <dbReference type="ChEBI" id="CHEBI:49883"/>
    </ligand>
</feature>
<dbReference type="InterPro" id="IPR005854">
    <property type="entry name" value="PurF"/>
</dbReference>
<dbReference type="EMBL" id="NIDE01000014">
    <property type="protein sequence ID" value="OWK38644.1"/>
    <property type="molecule type" value="Genomic_DNA"/>
</dbReference>
<accession>A0A225DG73</accession>
<dbReference type="InterPro" id="IPR029057">
    <property type="entry name" value="PRTase-like"/>
</dbReference>
<dbReference type="GO" id="GO:0006189">
    <property type="term" value="P:'de novo' IMP biosynthetic process"/>
    <property type="evidence" value="ECO:0007669"/>
    <property type="project" value="UniProtKB-UniRule"/>
</dbReference>
<feature type="binding site" evidence="7 10">
    <location>
        <position position="491"/>
    </location>
    <ligand>
        <name>[4Fe-4S] cluster</name>
        <dbReference type="ChEBI" id="CHEBI:49883"/>
    </ligand>
</feature>
<dbReference type="PROSITE" id="PS51278">
    <property type="entry name" value="GATASE_TYPE_2"/>
    <property type="match status" value="1"/>
</dbReference>
<comment type="catalytic activity">
    <reaction evidence="7 8">
        <text>5-phospho-beta-D-ribosylamine + L-glutamate + diphosphate = 5-phospho-alpha-D-ribose 1-diphosphate + L-glutamine + H2O</text>
        <dbReference type="Rhea" id="RHEA:14905"/>
        <dbReference type="ChEBI" id="CHEBI:15377"/>
        <dbReference type="ChEBI" id="CHEBI:29985"/>
        <dbReference type="ChEBI" id="CHEBI:33019"/>
        <dbReference type="ChEBI" id="CHEBI:58017"/>
        <dbReference type="ChEBI" id="CHEBI:58359"/>
        <dbReference type="ChEBI" id="CHEBI:58681"/>
        <dbReference type="EC" id="2.4.2.14"/>
    </reaction>
</comment>
<dbReference type="UniPathway" id="UPA00074">
    <property type="reaction ID" value="UER00124"/>
</dbReference>
<name>A0A225DG73_9BACT</name>
<comment type="cofactor">
    <cofactor evidence="7 10">
        <name>[4Fe-4S] cluster</name>
        <dbReference type="ChEBI" id="CHEBI:49883"/>
    </cofactor>
    <text evidence="7 10">Binds 1 [4Fe-4S] cluster per subunit.</text>
</comment>
<evidence type="ECO:0000256" key="5">
    <source>
        <dbReference type="ARBA" id="ARBA00022755"/>
    </source>
</evidence>
<comment type="caution">
    <text evidence="12">The sequence shown here is derived from an EMBL/GenBank/DDBJ whole genome shotgun (WGS) entry which is preliminary data.</text>
</comment>
<feature type="binding site" evidence="7 10">
    <location>
        <position position="488"/>
    </location>
    <ligand>
        <name>[4Fe-4S] cluster</name>
        <dbReference type="ChEBI" id="CHEBI:49883"/>
    </ligand>
</feature>
<dbReference type="GO" id="GO:0009113">
    <property type="term" value="P:purine nucleobase biosynthetic process"/>
    <property type="evidence" value="ECO:0007669"/>
    <property type="project" value="InterPro"/>
</dbReference>
<comment type="similarity">
    <text evidence="2 7 8">In the C-terminal section; belongs to the purine/pyrimidine phosphoribosyltransferase family.</text>
</comment>
<dbReference type="OrthoDB" id="9801213at2"/>
<evidence type="ECO:0000256" key="9">
    <source>
        <dbReference type="PIRSR" id="PIRSR000485-1"/>
    </source>
</evidence>
<evidence type="ECO:0000256" key="1">
    <source>
        <dbReference type="ARBA" id="ARBA00005209"/>
    </source>
</evidence>
<evidence type="ECO:0000256" key="10">
    <source>
        <dbReference type="PIRSR" id="PIRSR000485-3"/>
    </source>
</evidence>
<organism evidence="12 13">
    <name type="scientific">Fimbriiglobus ruber</name>
    <dbReference type="NCBI Taxonomy" id="1908690"/>
    <lineage>
        <taxon>Bacteria</taxon>
        <taxon>Pseudomonadati</taxon>
        <taxon>Planctomycetota</taxon>
        <taxon>Planctomycetia</taxon>
        <taxon>Gemmatales</taxon>
        <taxon>Gemmataceae</taxon>
        <taxon>Fimbriiglobus</taxon>
    </lineage>
</organism>
<dbReference type="AlphaFoldDB" id="A0A225DG73"/>
<evidence type="ECO:0000256" key="8">
    <source>
        <dbReference type="PIRNR" id="PIRNR000485"/>
    </source>
</evidence>
<dbReference type="PIRSF" id="PIRSF000485">
    <property type="entry name" value="Amd_phspho_trans"/>
    <property type="match status" value="1"/>
</dbReference>
<comment type="caution">
    <text evidence="7">Lacks conserved residue(s) required for the propagation of feature annotation.</text>
</comment>
<feature type="active site" description="Nucleophile" evidence="7 9">
    <location>
        <position position="8"/>
    </location>
</feature>
<dbReference type="CDD" id="cd06223">
    <property type="entry name" value="PRTases_typeI"/>
    <property type="match status" value="1"/>
</dbReference>
<evidence type="ECO:0000313" key="13">
    <source>
        <dbReference type="Proteomes" id="UP000214646"/>
    </source>
</evidence>
<dbReference type="SUPFAM" id="SSF53271">
    <property type="entry name" value="PRTase-like"/>
    <property type="match status" value="1"/>
</dbReference>
<keyword evidence="13" id="KW-1185">Reference proteome</keyword>
<keyword evidence="4 7" id="KW-0808">Transferase</keyword>
<gene>
    <name evidence="7" type="primary">purF</name>
    <name evidence="12" type="ORF">FRUB_07764</name>
</gene>
<evidence type="ECO:0000313" key="12">
    <source>
        <dbReference type="EMBL" id="OWK38644.1"/>
    </source>
</evidence>
<dbReference type="Gene3D" id="3.40.50.2020">
    <property type="match status" value="1"/>
</dbReference>
<dbReference type="HAMAP" id="MF_01931">
    <property type="entry name" value="PurF"/>
    <property type="match status" value="1"/>
</dbReference>
<dbReference type="Proteomes" id="UP000214646">
    <property type="component" value="Unassembled WGS sequence"/>
</dbReference>
<dbReference type="Gene3D" id="3.60.20.10">
    <property type="entry name" value="Glutamine Phosphoribosylpyrophosphate, subunit 1, domain 1"/>
    <property type="match status" value="1"/>
</dbReference>
<keyword evidence="7 10" id="KW-0411">Iron-sulfur</keyword>
<feature type="domain" description="Glutamine amidotransferase type-2" evidence="11">
    <location>
        <begin position="8"/>
        <end position="259"/>
    </location>
</feature>
<dbReference type="InterPro" id="IPR029055">
    <property type="entry name" value="Ntn_hydrolases_N"/>
</dbReference>
<protein>
    <recommendedName>
        <fullName evidence="7">Amidophosphoribosyltransferase</fullName>
        <shortName evidence="7">ATase</shortName>
        <ecNumber evidence="7">2.4.2.14</ecNumber>
    </recommendedName>
    <alternativeName>
        <fullName evidence="7">Glutamine phosphoribosylpyrophosphate amidotransferase</fullName>
        <shortName evidence="7">GPATase</shortName>
    </alternativeName>
</protein>
<dbReference type="EC" id="2.4.2.14" evidence="7"/>
<dbReference type="Pfam" id="PF00156">
    <property type="entry name" value="Pribosyltran"/>
    <property type="match status" value="1"/>
</dbReference>
<keyword evidence="7 10" id="KW-0408">Iron</keyword>
<keyword evidence="5 7" id="KW-0658">Purine biosynthesis</keyword>
<sequence>MDELRHECGVAAVYCFNPAIESSVRYGPGGPDQIHKLIPRMLLDLQNRGQLSAGMSSYNPARDQIIETYKEIGTVAEAFRMSHQKKYEAILNEHAGRAAIGHVRYATCGPATRSYAQPFERRHGCKWKWFAFSYNGNLANYEELKAEIESRHDHHLARDTDTEAIMHFLAHAIRGDNRRDLVDVFRELSKKFDGAYNIAYLDAMGEMIVLRDPLGMRPLCYAVDGGVFAAASESVALQNLGFQNIKSLPPGHLIRVRPGSWEVLPFASPAPTAHCFFEWIYFANVASTLDDQSVYLSRNRLGRELADQERKLDLVDLDPENTIVVPVPDTGKAAADAMAFALGLQSVEGLIRNRYVGRTFIESANRADKVKTKFTPLREVLAGKTVILVEDSIVRSTTLASLVRHVKEQGRAAEVHVRVACPPIVAPCFYGINMSTVQELFAPKHMRGAVPTLAEQTAMARALGADSLAYLPLDAVARCIGLPETQLCRACLTAHYPTPGGEKRYNLALVEAGDARVAHRGCSTPAVVGTQPAVVATATPADVPAAAGTGRPCRVS</sequence>
<evidence type="ECO:0000256" key="6">
    <source>
        <dbReference type="ARBA" id="ARBA00022962"/>
    </source>
</evidence>
<evidence type="ECO:0000259" key="11">
    <source>
        <dbReference type="PROSITE" id="PS51278"/>
    </source>
</evidence>
<dbReference type="InterPro" id="IPR017932">
    <property type="entry name" value="GATase_2_dom"/>
</dbReference>
<dbReference type="Pfam" id="PF13522">
    <property type="entry name" value="GATase_6"/>
    <property type="match status" value="1"/>
</dbReference>
<keyword evidence="7" id="KW-0004">4Fe-4S</keyword>
<evidence type="ECO:0000256" key="4">
    <source>
        <dbReference type="ARBA" id="ARBA00022679"/>
    </source>
</evidence>
<reference evidence="13" key="1">
    <citation type="submission" date="2017-06" db="EMBL/GenBank/DDBJ databases">
        <title>Genome analysis of Fimbriiglobus ruber SP5, the first member of the order Planctomycetales with confirmed chitinolytic capability.</title>
        <authorList>
            <person name="Ravin N.V."/>
            <person name="Rakitin A.L."/>
            <person name="Ivanova A.A."/>
            <person name="Beletsky A.V."/>
            <person name="Kulichevskaya I.S."/>
            <person name="Mardanov A.V."/>
            <person name="Dedysh S.N."/>
        </authorList>
    </citation>
    <scope>NUCLEOTIDE SEQUENCE [LARGE SCALE GENOMIC DNA]</scope>
    <source>
        <strain evidence="13">SP5</strain>
    </source>
</reference>
<dbReference type="RefSeq" id="WP_088258392.1">
    <property type="nucleotide sequence ID" value="NZ_NIDE01000014.1"/>
</dbReference>
<comment type="function">
    <text evidence="7">Catalyzes the formation of phosphoribosylamine from phosphoribosylpyrophosphate (PRPP) and glutamine.</text>
</comment>
<dbReference type="GO" id="GO:0046872">
    <property type="term" value="F:metal ion binding"/>
    <property type="evidence" value="ECO:0007669"/>
    <property type="project" value="UniProtKB-KW"/>
</dbReference>
<dbReference type="GO" id="GO:0004044">
    <property type="term" value="F:amidophosphoribosyltransferase activity"/>
    <property type="evidence" value="ECO:0007669"/>
    <property type="project" value="UniProtKB-UniRule"/>
</dbReference>
<evidence type="ECO:0000256" key="7">
    <source>
        <dbReference type="HAMAP-Rule" id="MF_01931"/>
    </source>
</evidence>
<dbReference type="SUPFAM" id="SSF56235">
    <property type="entry name" value="N-terminal nucleophile aminohydrolases (Ntn hydrolases)"/>
    <property type="match status" value="1"/>
</dbReference>
<dbReference type="InterPro" id="IPR000836">
    <property type="entry name" value="PRTase_dom"/>
</dbReference>
<dbReference type="PANTHER" id="PTHR11907">
    <property type="entry name" value="AMIDOPHOSPHORIBOSYLTRANSFERASE"/>
    <property type="match status" value="1"/>
</dbReference>
<keyword evidence="7 10" id="KW-0479">Metal-binding</keyword>
<evidence type="ECO:0000256" key="2">
    <source>
        <dbReference type="ARBA" id="ARBA00010138"/>
    </source>
</evidence>
<comment type="pathway">
    <text evidence="1 7 8">Purine metabolism; IMP biosynthesis via de novo pathway; N(1)-(5-phospho-D-ribosyl)glycinamide from 5-phospho-alpha-D-ribose 1-diphosphate: step 1/2.</text>
</comment>
<keyword evidence="3 7" id="KW-0328">Glycosyltransferase</keyword>
<proteinExistence type="inferred from homology"/>
<evidence type="ECO:0000256" key="3">
    <source>
        <dbReference type="ARBA" id="ARBA00022676"/>
    </source>
</evidence>